<accession>A0A7U4E6P9</accession>
<keyword evidence="2" id="KW-1185">Reference proteome</keyword>
<proteinExistence type="predicted"/>
<evidence type="ECO:0000313" key="2">
    <source>
        <dbReference type="Proteomes" id="UP000000493"/>
    </source>
</evidence>
<evidence type="ECO:0000313" key="1">
    <source>
        <dbReference type="EMBL" id="AEI49826.1"/>
    </source>
</evidence>
<dbReference type="Proteomes" id="UP000000493">
    <property type="component" value="Chromosome"/>
</dbReference>
<evidence type="ECO:0008006" key="3">
    <source>
        <dbReference type="Google" id="ProtNLM"/>
    </source>
</evidence>
<organism evidence="1 2">
    <name type="scientific">Runella slithyformis (strain ATCC 29530 / DSM 19594 / LMG 11500 / NCIMB 11436 / LSU 4)</name>
    <dbReference type="NCBI Taxonomy" id="761193"/>
    <lineage>
        <taxon>Bacteria</taxon>
        <taxon>Pseudomonadati</taxon>
        <taxon>Bacteroidota</taxon>
        <taxon>Cytophagia</taxon>
        <taxon>Cytophagales</taxon>
        <taxon>Spirosomataceae</taxon>
        <taxon>Runella</taxon>
    </lineage>
</organism>
<dbReference type="KEGG" id="rsi:Runsl_3462"/>
<dbReference type="InterPro" id="IPR032568">
    <property type="entry name" value="DUF4926"/>
</dbReference>
<reference evidence="2" key="1">
    <citation type="submission" date="2011-06" db="EMBL/GenBank/DDBJ databases">
        <title>The complete genome of chromosome of Runella slithyformis DSM 19594.</title>
        <authorList>
            <consortium name="US DOE Joint Genome Institute (JGI-PGF)"/>
            <person name="Lucas S."/>
            <person name="Han J."/>
            <person name="Lapidus A."/>
            <person name="Bruce D."/>
            <person name="Goodwin L."/>
            <person name="Pitluck S."/>
            <person name="Peters L."/>
            <person name="Kyrpides N."/>
            <person name="Mavromatis K."/>
            <person name="Ivanova N."/>
            <person name="Ovchinnikova G."/>
            <person name="Zhang X."/>
            <person name="Misra M."/>
            <person name="Detter J.C."/>
            <person name="Tapia R."/>
            <person name="Han C."/>
            <person name="Land M."/>
            <person name="Hauser L."/>
            <person name="Markowitz V."/>
            <person name="Cheng J.-F."/>
            <person name="Hugenholtz P."/>
            <person name="Woyke T."/>
            <person name="Wu D."/>
            <person name="Tindall B."/>
            <person name="Faehrich R."/>
            <person name="Brambilla E."/>
            <person name="Klenk H.-P."/>
            <person name="Eisen J.A."/>
        </authorList>
    </citation>
    <scope>NUCLEOTIDE SEQUENCE [LARGE SCALE GENOMIC DNA]</scope>
    <source>
        <strain evidence="2">ATCC 29530 / DSM 19594 / LMG 11500 / NCIMB 11436 / LSU 4</strain>
    </source>
</reference>
<protein>
    <recommendedName>
        <fullName evidence="3">DUF4926 domain-containing protein</fullName>
    </recommendedName>
</protein>
<dbReference type="AlphaFoldDB" id="A0A7U4E6P9"/>
<reference evidence="1 2" key="2">
    <citation type="journal article" date="2012" name="Stand. Genomic Sci.">
        <title>Complete genome sequence of the aquatic bacterium Runella slithyformis type strain (LSU 4(T)).</title>
        <authorList>
            <person name="Copeland A."/>
            <person name="Zhang X."/>
            <person name="Misra M."/>
            <person name="Lapidus A."/>
            <person name="Nolan M."/>
            <person name="Lucas S."/>
            <person name="Deshpande S."/>
            <person name="Cheng J.F."/>
            <person name="Tapia R."/>
            <person name="Goodwin L.A."/>
            <person name="Pitluck S."/>
            <person name="Liolios K."/>
            <person name="Pagani I."/>
            <person name="Ivanova N."/>
            <person name="Mikhailova N."/>
            <person name="Pati A."/>
            <person name="Chen A."/>
            <person name="Palaniappan K."/>
            <person name="Land M."/>
            <person name="Hauser L."/>
            <person name="Pan C."/>
            <person name="Jeffries C.D."/>
            <person name="Detter J.C."/>
            <person name="Brambilla E.M."/>
            <person name="Rohde M."/>
            <person name="Djao O.D."/>
            <person name="Goker M."/>
            <person name="Sikorski J."/>
            <person name="Tindall B.J."/>
            <person name="Woyke T."/>
            <person name="Bristow J."/>
            <person name="Eisen J.A."/>
            <person name="Markowitz V."/>
            <person name="Hugenholtz P."/>
            <person name="Kyrpides N.C."/>
            <person name="Klenk H.P."/>
            <person name="Mavromatis K."/>
        </authorList>
    </citation>
    <scope>NUCLEOTIDE SEQUENCE [LARGE SCALE GENOMIC DNA]</scope>
    <source>
        <strain evidence="2">ATCC 29530 / DSM 19594 / LMG 11500 / NCIMB 11436 / LSU 4</strain>
    </source>
</reference>
<name>A0A7U4E6P9_RUNSL</name>
<dbReference type="Pfam" id="PF16277">
    <property type="entry name" value="DUF4926"/>
    <property type="match status" value="1"/>
</dbReference>
<gene>
    <name evidence="1" type="ordered locus">Runsl_3462</name>
</gene>
<dbReference type="EMBL" id="CP002859">
    <property type="protein sequence ID" value="AEI49826.1"/>
    <property type="molecule type" value="Genomic_DNA"/>
</dbReference>
<sequence length="70" mass="7735">METLELLDVVVLTEALPKTNLRKGELGTIVEVLDKDVFLVEFADTKGVTYALPTLTAHQLMKVYFEPAGV</sequence>